<evidence type="ECO:0000259" key="2">
    <source>
        <dbReference type="Pfam" id="PF06580"/>
    </source>
</evidence>
<organism evidence="3 4">
    <name type="scientific">Dysgonomonas capnocytophagoides</name>
    <dbReference type="NCBI Taxonomy" id="45254"/>
    <lineage>
        <taxon>Bacteria</taxon>
        <taxon>Pseudomonadati</taxon>
        <taxon>Bacteroidota</taxon>
        <taxon>Bacteroidia</taxon>
        <taxon>Bacteroidales</taxon>
        <taxon>Dysgonomonadaceae</taxon>
        <taxon>Dysgonomonas</taxon>
    </lineage>
</organism>
<proteinExistence type="predicted"/>
<feature type="transmembrane region" description="Helical" evidence="1">
    <location>
        <begin position="75"/>
        <end position="97"/>
    </location>
</feature>
<evidence type="ECO:0000313" key="4">
    <source>
        <dbReference type="Proteomes" id="UP000297861"/>
    </source>
</evidence>
<dbReference type="InterPro" id="IPR050640">
    <property type="entry name" value="Bact_2-comp_sensor_kinase"/>
</dbReference>
<dbReference type="Pfam" id="PF06580">
    <property type="entry name" value="His_kinase"/>
    <property type="match status" value="1"/>
</dbReference>
<keyword evidence="1" id="KW-1133">Transmembrane helix</keyword>
<dbReference type="GO" id="GO:0000155">
    <property type="term" value="F:phosphorelay sensor kinase activity"/>
    <property type="evidence" value="ECO:0007669"/>
    <property type="project" value="InterPro"/>
</dbReference>
<dbReference type="AlphaFoldDB" id="A0A4Y8L8S4"/>
<dbReference type="STRING" id="1121485.GCA_000426485_02295"/>
<dbReference type="PANTHER" id="PTHR34220:SF7">
    <property type="entry name" value="SENSOR HISTIDINE KINASE YPDA"/>
    <property type="match status" value="1"/>
</dbReference>
<keyword evidence="3" id="KW-0808">Transferase</keyword>
<keyword evidence="1" id="KW-0472">Membrane</keyword>
<accession>A0A4Y8L8S4</accession>
<comment type="caution">
    <text evidence="3">The sequence shown here is derived from an EMBL/GenBank/DDBJ whole genome shotgun (WGS) entry which is preliminary data.</text>
</comment>
<feature type="transmembrane region" description="Helical" evidence="1">
    <location>
        <begin position="168"/>
        <end position="190"/>
    </location>
</feature>
<feature type="domain" description="Signal transduction histidine kinase internal region" evidence="2">
    <location>
        <begin position="211"/>
        <end position="290"/>
    </location>
</feature>
<dbReference type="EMBL" id="SOML01000003">
    <property type="protein sequence ID" value="TFD97470.1"/>
    <property type="molecule type" value="Genomic_DNA"/>
</dbReference>
<gene>
    <name evidence="3" type="ORF">E2605_07330</name>
</gene>
<evidence type="ECO:0000313" key="3">
    <source>
        <dbReference type="EMBL" id="TFD97470.1"/>
    </source>
</evidence>
<keyword evidence="4" id="KW-1185">Reference proteome</keyword>
<dbReference type="OrthoDB" id="9809908at2"/>
<reference evidence="3 4" key="1">
    <citation type="submission" date="2019-03" db="EMBL/GenBank/DDBJ databases">
        <title>San Antonio Military Medical Center submission to MRSN (WRAIR), pending publication.</title>
        <authorList>
            <person name="Blyth D.M."/>
            <person name="Mccarthy S.L."/>
            <person name="Schall S.E."/>
            <person name="Stam J.A."/>
            <person name="Ong A.C."/>
            <person name="Mcgann P.T."/>
        </authorList>
    </citation>
    <scope>NUCLEOTIDE SEQUENCE [LARGE SCALE GENOMIC DNA]</scope>
    <source>
        <strain evidence="3 4">MRSN571793</strain>
    </source>
</reference>
<keyword evidence="3" id="KW-0418">Kinase</keyword>
<dbReference type="PANTHER" id="PTHR34220">
    <property type="entry name" value="SENSOR HISTIDINE KINASE YPDA"/>
    <property type="match status" value="1"/>
</dbReference>
<feature type="transmembrane region" description="Helical" evidence="1">
    <location>
        <begin position="12"/>
        <end position="32"/>
    </location>
</feature>
<evidence type="ECO:0000256" key="1">
    <source>
        <dbReference type="SAM" id="Phobius"/>
    </source>
</evidence>
<protein>
    <submittedName>
        <fullName evidence="3">Histidine kinase</fullName>
    </submittedName>
</protein>
<dbReference type="Proteomes" id="UP000297861">
    <property type="component" value="Unassembled WGS sequence"/>
</dbReference>
<feature type="transmembrane region" description="Helical" evidence="1">
    <location>
        <begin position="44"/>
        <end position="66"/>
    </location>
</feature>
<dbReference type="GO" id="GO:0016020">
    <property type="term" value="C:membrane"/>
    <property type="evidence" value="ECO:0007669"/>
    <property type="project" value="InterPro"/>
</dbReference>
<dbReference type="RefSeq" id="WP_051290683.1">
    <property type="nucleotide sequence ID" value="NZ_JAWZLG010000100.1"/>
</dbReference>
<name>A0A4Y8L8S4_9BACT</name>
<keyword evidence="1" id="KW-0812">Transmembrane</keyword>
<dbReference type="InterPro" id="IPR010559">
    <property type="entry name" value="Sig_transdc_His_kin_internal"/>
</dbReference>
<sequence length="410" mass="48026">MSKYKLMKRRLLTIATHTVAWVIFLIIVPLMPMRPGESFNLINMLPFVFAYIYLLLFFYLNVYVLIPRLVSKRKYLLYGVCIFIGFVSFMVIQRVVWNETRSNFEHKFSHRKPFDREGTFADYNETFKERMPPHEMKDMPRADLEPDNSQSRIHIVPNRNGSNMPFEFRLITLPFFQFLMFFLLSIGYRISLEWFSINQRNKEIEAEKLKAELSFLKAQINPHFFFNTLNTIYALSLNKSDKATDAILVFSQLVRYVLNKAEQDTVPLSEEIVYLSDYIDLQKLRFSENLKVEFNVSGDIEKYTIAPLLIMTFVENAFQYGVSTHYISDIIINLSAKAGIIHFDITNKIYKTQKQVGAGRQSIGIGNTTKKLDLIYPDNYRLNIMNDGYEYRVDLDINVGYDQTDKDGIS</sequence>